<evidence type="ECO:0000259" key="13">
    <source>
        <dbReference type="Pfam" id="PF13192"/>
    </source>
</evidence>
<comment type="similarity">
    <text evidence="2">Belongs to the class-II pyridine nucleotide-disulfide oxidoreductase family.</text>
</comment>
<evidence type="ECO:0000256" key="8">
    <source>
        <dbReference type="ARBA" id="ARBA00023157"/>
    </source>
</evidence>
<keyword evidence="8" id="KW-1015">Disulfide bond</keyword>
<dbReference type="InterPro" id="IPR044142">
    <property type="entry name" value="AhpF_NTD_N"/>
</dbReference>
<dbReference type="PIRSF" id="PIRSF000238">
    <property type="entry name" value="AhpF"/>
    <property type="match status" value="1"/>
</dbReference>
<dbReference type="SUPFAM" id="SSF51905">
    <property type="entry name" value="FAD/NAD(P)-binding domain"/>
    <property type="match status" value="1"/>
</dbReference>
<keyword evidence="5" id="KW-0274">FAD</keyword>
<keyword evidence="9" id="KW-0676">Redox-active center</keyword>
<proteinExistence type="inferred from homology"/>
<reference evidence="15" key="1">
    <citation type="journal article" date="2019" name="Int. J. Syst. Evol. Microbiol.">
        <title>The Global Catalogue of Microorganisms (GCM) 10K type strain sequencing project: providing services to taxonomists for standard genome sequencing and annotation.</title>
        <authorList>
            <consortium name="The Broad Institute Genomics Platform"/>
            <consortium name="The Broad Institute Genome Sequencing Center for Infectious Disease"/>
            <person name="Wu L."/>
            <person name="Ma J."/>
        </authorList>
    </citation>
    <scope>NUCLEOTIDE SEQUENCE [LARGE SCALE GENOMIC DNA]</scope>
    <source>
        <strain evidence="15">CCUG 56698</strain>
    </source>
</reference>
<feature type="region of interest" description="Disordered" evidence="11">
    <location>
        <begin position="208"/>
        <end position="252"/>
    </location>
</feature>
<dbReference type="PANTHER" id="PTHR48105">
    <property type="entry name" value="THIOREDOXIN REDUCTASE 1-RELATED-RELATED"/>
    <property type="match status" value="1"/>
</dbReference>
<dbReference type="InterPro" id="IPR012336">
    <property type="entry name" value="Thioredoxin-like_fold"/>
</dbReference>
<sequence length="562" mass="58200">MALDASLTGQLRSLFGNLIGPVQLREASDGSPKGRRMAELLAEIAAQSDLVTVVEDGSADLRRPSFLVATPGADTGVRFAGVPLGHELTSLVLAILQVGGHPSKEPPALQERARRLAPAEPLRFETFFSLSCQNCPIVVQALNLISILNPRVSHTAIEGSAFQDEADARGVMAVPTIFVNGREFGQGRMTLTRILDRIIEMGLAVDPEAAGSPGAASPSSPIDEAGAGLPDRSAGAAPPAEPTGPASGSRHDVLVIGGGPAGTTAAIYTARKGLDTALVAERMGGQVLDTASIENLPSQIRVEGPEYGRQLENHVRAYPVEVLADRRAVSLEAGAPDGGGSATAASVRLDDGSVVSARTVILATGAHWRQLGVPGEDEYRNRGVTSCPHCDGPLFAGKRVAVIGGGNSGIEAAIDLAGVAAHVDVVEFDTRLRADEVLLRTLRTLGNVDVHVNAATREIVGDGRSVTGLRWTDRESGAETTLPVDGVFVQIGLIPNTGWLRGAVDLNARGEIVVDASLATSVPGVFAAGDCTTSRDKQVVVAAGEGAQAALSAFDQMIRAVV</sequence>
<feature type="compositionally biased region" description="Low complexity" evidence="11">
    <location>
        <begin position="208"/>
        <end position="221"/>
    </location>
</feature>
<feature type="compositionally biased region" description="Low complexity" evidence="11">
    <location>
        <begin position="233"/>
        <end position="248"/>
    </location>
</feature>
<comment type="cofactor">
    <cofactor evidence="1">
        <name>FAD</name>
        <dbReference type="ChEBI" id="CHEBI:57692"/>
    </cofactor>
</comment>
<evidence type="ECO:0000256" key="10">
    <source>
        <dbReference type="ARBA" id="ARBA00048132"/>
    </source>
</evidence>
<dbReference type="InterPro" id="IPR008255">
    <property type="entry name" value="Pyr_nucl-diS_OxRdtase_2_AS"/>
</dbReference>
<keyword evidence="7" id="KW-0520">NAD</keyword>
<evidence type="ECO:0000313" key="15">
    <source>
        <dbReference type="Proteomes" id="UP001596527"/>
    </source>
</evidence>
<evidence type="ECO:0000313" key="14">
    <source>
        <dbReference type="EMBL" id="MFC7581387.1"/>
    </source>
</evidence>
<evidence type="ECO:0000256" key="4">
    <source>
        <dbReference type="ARBA" id="ARBA00022630"/>
    </source>
</evidence>
<dbReference type="SUPFAM" id="SSF52833">
    <property type="entry name" value="Thioredoxin-like"/>
    <property type="match status" value="2"/>
</dbReference>
<evidence type="ECO:0000256" key="7">
    <source>
        <dbReference type="ARBA" id="ARBA00023027"/>
    </source>
</evidence>
<keyword evidence="15" id="KW-1185">Reference proteome</keyword>
<dbReference type="InterPro" id="IPR050097">
    <property type="entry name" value="Ferredoxin-NADP_redctase_2"/>
</dbReference>
<evidence type="ECO:0000256" key="11">
    <source>
        <dbReference type="SAM" id="MobiDB-lite"/>
    </source>
</evidence>
<comment type="catalytic activity">
    <reaction evidence="10">
        <text>[thioredoxin]-dithiol + NADP(+) = [thioredoxin]-disulfide + NADPH + H(+)</text>
        <dbReference type="Rhea" id="RHEA:20345"/>
        <dbReference type="Rhea" id="RHEA-COMP:10698"/>
        <dbReference type="Rhea" id="RHEA-COMP:10700"/>
        <dbReference type="ChEBI" id="CHEBI:15378"/>
        <dbReference type="ChEBI" id="CHEBI:29950"/>
        <dbReference type="ChEBI" id="CHEBI:50058"/>
        <dbReference type="ChEBI" id="CHEBI:57783"/>
        <dbReference type="ChEBI" id="CHEBI:58349"/>
        <dbReference type="EC" id="1.8.1.9"/>
    </reaction>
</comment>
<dbReference type="Gene3D" id="3.50.50.60">
    <property type="entry name" value="FAD/NAD(P)-binding domain"/>
    <property type="match status" value="2"/>
</dbReference>
<protein>
    <submittedName>
        <fullName evidence="14">Alkyl hydroperoxide reductase subunit F</fullName>
    </submittedName>
</protein>
<evidence type="ECO:0000259" key="12">
    <source>
        <dbReference type="Pfam" id="PF07992"/>
    </source>
</evidence>
<evidence type="ECO:0000256" key="9">
    <source>
        <dbReference type="ARBA" id="ARBA00023284"/>
    </source>
</evidence>
<dbReference type="PRINTS" id="PR00469">
    <property type="entry name" value="PNDRDTASEII"/>
</dbReference>
<dbReference type="InterPro" id="IPR036188">
    <property type="entry name" value="FAD/NAD-bd_sf"/>
</dbReference>
<accession>A0ABW2SMN4</accession>
<dbReference type="CDD" id="cd02974">
    <property type="entry name" value="AhpF_NTD_N"/>
    <property type="match status" value="1"/>
</dbReference>
<organism evidence="14 15">
    <name type="scientific">Schaalia naturae</name>
    <dbReference type="NCBI Taxonomy" id="635203"/>
    <lineage>
        <taxon>Bacteria</taxon>
        <taxon>Bacillati</taxon>
        <taxon>Actinomycetota</taxon>
        <taxon>Actinomycetes</taxon>
        <taxon>Actinomycetales</taxon>
        <taxon>Actinomycetaceae</taxon>
        <taxon>Schaalia</taxon>
    </lineage>
</organism>
<dbReference type="InterPro" id="IPR036249">
    <property type="entry name" value="Thioredoxin-like_sf"/>
</dbReference>
<evidence type="ECO:0000256" key="6">
    <source>
        <dbReference type="ARBA" id="ARBA00023002"/>
    </source>
</evidence>
<dbReference type="Proteomes" id="UP001596527">
    <property type="component" value="Unassembled WGS sequence"/>
</dbReference>
<dbReference type="EMBL" id="JBHTEF010000001">
    <property type="protein sequence ID" value="MFC7581387.1"/>
    <property type="molecule type" value="Genomic_DNA"/>
</dbReference>
<evidence type="ECO:0000256" key="5">
    <source>
        <dbReference type="ARBA" id="ARBA00022827"/>
    </source>
</evidence>
<feature type="domain" description="Thioredoxin-like fold" evidence="13">
    <location>
        <begin position="128"/>
        <end position="199"/>
    </location>
</feature>
<dbReference type="PRINTS" id="PR00368">
    <property type="entry name" value="FADPNR"/>
</dbReference>
<dbReference type="CDD" id="cd03026">
    <property type="entry name" value="AhpF_NTD_C"/>
    <property type="match status" value="1"/>
</dbReference>
<keyword evidence="6" id="KW-0560">Oxidoreductase</keyword>
<dbReference type="InterPro" id="IPR044141">
    <property type="entry name" value="AhpF_NTD_C"/>
</dbReference>
<dbReference type="Pfam" id="PF13192">
    <property type="entry name" value="Thioredoxin_3"/>
    <property type="match status" value="1"/>
</dbReference>
<comment type="caution">
    <text evidence="14">The sequence shown here is derived from an EMBL/GenBank/DDBJ whole genome shotgun (WGS) entry which is preliminary data.</text>
</comment>
<dbReference type="PROSITE" id="PS51354">
    <property type="entry name" value="GLUTAREDOXIN_2"/>
    <property type="match status" value="1"/>
</dbReference>
<evidence type="ECO:0000256" key="2">
    <source>
        <dbReference type="ARBA" id="ARBA00009333"/>
    </source>
</evidence>
<dbReference type="InterPro" id="IPR023753">
    <property type="entry name" value="FAD/NAD-binding_dom"/>
</dbReference>
<comment type="subunit">
    <text evidence="3">Homodimer.</text>
</comment>
<dbReference type="InterPro" id="IPR012081">
    <property type="entry name" value="Alkyl_hydroperoxide_Rdtase_suF"/>
</dbReference>
<dbReference type="Pfam" id="PF07992">
    <property type="entry name" value="Pyr_redox_2"/>
    <property type="match status" value="1"/>
</dbReference>
<gene>
    <name evidence="14" type="ORF">ACFQWG_09305</name>
</gene>
<dbReference type="RefSeq" id="WP_380974661.1">
    <property type="nucleotide sequence ID" value="NZ_JBHTEF010000001.1"/>
</dbReference>
<evidence type="ECO:0000256" key="3">
    <source>
        <dbReference type="ARBA" id="ARBA00011738"/>
    </source>
</evidence>
<evidence type="ECO:0000256" key="1">
    <source>
        <dbReference type="ARBA" id="ARBA00001974"/>
    </source>
</evidence>
<dbReference type="Gene3D" id="3.40.30.80">
    <property type="match status" value="1"/>
</dbReference>
<dbReference type="PROSITE" id="PS00573">
    <property type="entry name" value="PYRIDINE_REDOX_2"/>
    <property type="match status" value="1"/>
</dbReference>
<name>A0ABW2SMN4_9ACTO</name>
<keyword evidence="4" id="KW-0285">Flavoprotein</keyword>
<feature type="domain" description="FAD/NAD(P)-binding" evidence="12">
    <location>
        <begin position="251"/>
        <end position="546"/>
    </location>
</feature>